<dbReference type="RefSeq" id="WP_130597280.1">
    <property type="nucleotide sequence ID" value="NZ_CP036200.1"/>
</dbReference>
<organism evidence="3 4">
    <name type="scientific">Shewanella maritima</name>
    <dbReference type="NCBI Taxonomy" id="2520507"/>
    <lineage>
        <taxon>Bacteria</taxon>
        <taxon>Pseudomonadati</taxon>
        <taxon>Pseudomonadota</taxon>
        <taxon>Gammaproteobacteria</taxon>
        <taxon>Alteromonadales</taxon>
        <taxon>Shewanellaceae</taxon>
        <taxon>Shewanella</taxon>
    </lineage>
</organism>
<dbReference type="InterPro" id="IPR003812">
    <property type="entry name" value="Fido"/>
</dbReference>
<dbReference type="EMBL" id="CP036200">
    <property type="protein sequence ID" value="QBF81272.1"/>
    <property type="molecule type" value="Genomic_DNA"/>
</dbReference>
<dbReference type="InterPro" id="IPR006440">
    <property type="entry name" value="Doc"/>
</dbReference>
<dbReference type="InterPro" id="IPR036597">
    <property type="entry name" value="Fido-like_dom_sf"/>
</dbReference>
<dbReference type="Gene3D" id="1.20.120.1870">
    <property type="entry name" value="Fic/DOC protein, Fido domain"/>
    <property type="match status" value="1"/>
</dbReference>
<dbReference type="PANTHER" id="PTHR39426:SF1">
    <property type="entry name" value="HOMOLOGY TO DEATH-ON-CURING PROTEIN OF PHAGE P1"/>
    <property type="match status" value="1"/>
</dbReference>
<dbReference type="PROSITE" id="PS51459">
    <property type="entry name" value="FIDO"/>
    <property type="match status" value="1"/>
</dbReference>
<evidence type="ECO:0000313" key="3">
    <source>
        <dbReference type="EMBL" id="QBF81272.1"/>
    </source>
</evidence>
<evidence type="ECO:0000313" key="4">
    <source>
        <dbReference type="Proteomes" id="UP000291106"/>
    </source>
</evidence>
<gene>
    <name evidence="3" type="ORF">EXU30_00110</name>
</gene>
<protein>
    <submittedName>
        <fullName evidence="3">Type II toxin-antitoxin system death-on-curing family toxin</fullName>
    </submittedName>
</protein>
<keyword evidence="1" id="KW-0472">Membrane</keyword>
<dbReference type="Proteomes" id="UP000291106">
    <property type="component" value="Chromosome"/>
</dbReference>
<dbReference type="InterPro" id="IPR053737">
    <property type="entry name" value="Type_II_TA_Toxin"/>
</dbReference>
<evidence type="ECO:0000259" key="2">
    <source>
        <dbReference type="PROSITE" id="PS51459"/>
    </source>
</evidence>
<proteinExistence type="predicted"/>
<dbReference type="AlphaFoldDB" id="A0A411PCV9"/>
<reference evidence="3 4" key="1">
    <citation type="submission" date="2019-02" db="EMBL/GenBank/DDBJ databases">
        <title>Shewanella sp. D4-2 isolated from Dokdo Island.</title>
        <authorList>
            <person name="Baek K."/>
        </authorList>
    </citation>
    <scope>NUCLEOTIDE SEQUENCE [LARGE SCALE GENOMIC DNA]</scope>
    <source>
        <strain evidence="3 4">D4-2</strain>
    </source>
</reference>
<dbReference type="Pfam" id="PF02661">
    <property type="entry name" value="Fic"/>
    <property type="match status" value="1"/>
</dbReference>
<dbReference type="NCBIfam" id="TIGR01550">
    <property type="entry name" value="DOC_P1"/>
    <property type="match status" value="1"/>
</dbReference>
<feature type="transmembrane region" description="Helical" evidence="1">
    <location>
        <begin position="132"/>
        <end position="150"/>
    </location>
</feature>
<accession>A0A411PCV9</accession>
<keyword evidence="1" id="KW-0812">Transmembrane</keyword>
<keyword evidence="4" id="KW-1185">Reference proteome</keyword>
<dbReference type="OrthoDB" id="9802752at2"/>
<name>A0A411PCV9_9GAMM</name>
<feature type="domain" description="Fido" evidence="2">
    <location>
        <begin position="4"/>
        <end position="135"/>
    </location>
</feature>
<dbReference type="GO" id="GO:0016301">
    <property type="term" value="F:kinase activity"/>
    <property type="evidence" value="ECO:0007669"/>
    <property type="project" value="InterPro"/>
</dbReference>
<evidence type="ECO:0000256" key="1">
    <source>
        <dbReference type="SAM" id="Phobius"/>
    </source>
</evidence>
<sequence>MKLLSPEQVAQIHDDLMETEQGLKARYSLDKIESVVSRIQHRIYYDDEFTPDVFNIAALYAEAIAVGHAFPDGNKRTAFVASLTILSLNHVYPDTLTGMIDHFKESEEVRYPTELLVLVAEKKITHKELANVYLAIFGITTLGLGVVKLVDIIKKLIN</sequence>
<keyword evidence="1" id="KW-1133">Transmembrane helix</keyword>
<dbReference type="KEGG" id="smai:EXU30_00110"/>
<dbReference type="PANTHER" id="PTHR39426">
    <property type="entry name" value="HOMOLOGY TO DEATH-ON-CURING PROTEIN OF PHAGE P1"/>
    <property type="match status" value="1"/>
</dbReference>
<dbReference type="SUPFAM" id="SSF140931">
    <property type="entry name" value="Fic-like"/>
    <property type="match status" value="1"/>
</dbReference>